<evidence type="ECO:0000256" key="3">
    <source>
        <dbReference type="ARBA" id="ARBA00022741"/>
    </source>
</evidence>
<keyword evidence="6 7" id="KW-0546">Nucleotide metabolism</keyword>
<reference evidence="10" key="1">
    <citation type="journal article" date="2019" name="Int. J. Syst. Evol. Microbiol.">
        <title>The Global Catalogue of Microorganisms (GCM) 10K type strain sequencing project: providing services to taxonomists for standard genome sequencing and annotation.</title>
        <authorList>
            <consortium name="The Broad Institute Genomics Platform"/>
            <consortium name="The Broad Institute Genome Sequencing Center for Infectious Disease"/>
            <person name="Wu L."/>
            <person name="Ma J."/>
        </authorList>
    </citation>
    <scope>NUCLEOTIDE SEQUENCE [LARGE SCALE GENOMIC DNA]</scope>
    <source>
        <strain evidence="10">JCM 17923</strain>
    </source>
</reference>
<dbReference type="EMBL" id="BAABGZ010000079">
    <property type="protein sequence ID" value="GAA4368526.1"/>
    <property type="molecule type" value="Genomic_DNA"/>
</dbReference>
<feature type="binding site" evidence="7">
    <location>
        <position position="81"/>
    </location>
    <ligand>
        <name>Mg(2+)</name>
        <dbReference type="ChEBI" id="CHEBI:18420"/>
    </ligand>
</feature>
<accession>A0ABP8IRE4</accession>
<feature type="binding site" evidence="7">
    <location>
        <begin position="20"/>
        <end position="25"/>
    </location>
    <ligand>
        <name>substrate</name>
    </ligand>
</feature>
<comment type="caution">
    <text evidence="7">Lacks conserved residue(s) required for the propagation of feature annotation.</text>
</comment>
<proteinExistence type="inferred from homology"/>
<keyword evidence="3 7" id="KW-0547">Nucleotide-binding</keyword>
<feature type="binding site" evidence="7">
    <location>
        <begin position="162"/>
        <end position="165"/>
    </location>
    <ligand>
        <name>substrate</name>
    </ligand>
</feature>
<dbReference type="InterPro" id="IPR029001">
    <property type="entry name" value="ITPase-like_fam"/>
</dbReference>
<dbReference type="SUPFAM" id="SSF52972">
    <property type="entry name" value="ITPase-like"/>
    <property type="match status" value="1"/>
</dbReference>
<dbReference type="EC" id="3.6.1.66" evidence="7"/>
<sequence length="208" mass="22547">MSNNQQPGTSDQKLEICFASNNAHKLDEIRAMLPVGFTLLSLEDIGCREELPETQDTLEGNARQKAEYVRQHYGVGCFADDTGLEVAALNGEPGVYSARYAGPQRRAEDNVAKLLRELAGQADRSARFRTVVALASADGSLREFEGAVEGYITEQPSGSAGFGYDPVFAPREGDGRTFAEMSSDEKNQISHRARAVAGLLAFLNGNKE</sequence>
<evidence type="ECO:0000256" key="1">
    <source>
        <dbReference type="ARBA" id="ARBA00008023"/>
    </source>
</evidence>
<name>A0ABP8IRE4_9BACT</name>
<evidence type="ECO:0000313" key="10">
    <source>
        <dbReference type="Proteomes" id="UP001501153"/>
    </source>
</evidence>
<evidence type="ECO:0000256" key="7">
    <source>
        <dbReference type="HAMAP-Rule" id="MF_01405"/>
    </source>
</evidence>
<protein>
    <recommendedName>
        <fullName evidence="7">dITP/XTP pyrophosphatase</fullName>
        <ecNumber evidence="7">3.6.1.66</ecNumber>
    </recommendedName>
    <alternativeName>
        <fullName evidence="7">Non-canonical purine NTP pyrophosphatase</fullName>
    </alternativeName>
    <alternativeName>
        <fullName evidence="7">Non-standard purine NTP pyrophosphatase</fullName>
    </alternativeName>
    <alternativeName>
        <fullName evidence="7">Nucleoside-triphosphate diphosphatase</fullName>
    </alternativeName>
    <alternativeName>
        <fullName evidence="7">Nucleoside-triphosphate pyrophosphatase</fullName>
        <shortName evidence="7">NTPase</shortName>
    </alternativeName>
</protein>
<evidence type="ECO:0000256" key="4">
    <source>
        <dbReference type="ARBA" id="ARBA00022801"/>
    </source>
</evidence>
<feature type="binding site" evidence="7">
    <location>
        <position position="186"/>
    </location>
    <ligand>
        <name>substrate</name>
    </ligand>
</feature>
<keyword evidence="10" id="KW-1185">Reference proteome</keyword>
<comment type="similarity">
    <text evidence="1 7 8">Belongs to the HAM1 NTPase family.</text>
</comment>
<gene>
    <name evidence="9" type="ORF">GCM10023185_41360</name>
</gene>
<feature type="active site" description="Proton acceptor" evidence="7">
    <location>
        <position position="81"/>
    </location>
</feature>
<organism evidence="9 10">
    <name type="scientific">Hymenobacter saemangeumensis</name>
    <dbReference type="NCBI Taxonomy" id="1084522"/>
    <lineage>
        <taxon>Bacteria</taxon>
        <taxon>Pseudomonadati</taxon>
        <taxon>Bacteroidota</taxon>
        <taxon>Cytophagia</taxon>
        <taxon>Cytophagales</taxon>
        <taxon>Hymenobacteraceae</taxon>
        <taxon>Hymenobacter</taxon>
    </lineage>
</organism>
<dbReference type="InterPro" id="IPR002637">
    <property type="entry name" value="RdgB/HAM1"/>
</dbReference>
<comment type="cofactor">
    <cofactor evidence="7">
        <name>Mg(2+)</name>
        <dbReference type="ChEBI" id="CHEBI:18420"/>
    </cofactor>
    <text evidence="7">Binds 1 Mg(2+) ion per subunit.</text>
</comment>
<feature type="binding site" evidence="7">
    <location>
        <begin position="191"/>
        <end position="192"/>
    </location>
    <ligand>
        <name>substrate</name>
    </ligand>
</feature>
<dbReference type="RefSeq" id="WP_345238051.1">
    <property type="nucleotide sequence ID" value="NZ_BAABGZ010000079.1"/>
</dbReference>
<feature type="binding site" evidence="7">
    <location>
        <position position="82"/>
    </location>
    <ligand>
        <name>substrate</name>
    </ligand>
</feature>
<dbReference type="NCBIfam" id="TIGR00042">
    <property type="entry name" value="RdgB/HAM1 family non-canonical purine NTP pyrophosphatase"/>
    <property type="match status" value="1"/>
</dbReference>
<keyword evidence="5 7" id="KW-0460">Magnesium</keyword>
<comment type="catalytic activity">
    <reaction evidence="7">
        <text>XTP + H2O = XMP + diphosphate + H(+)</text>
        <dbReference type="Rhea" id="RHEA:28610"/>
        <dbReference type="ChEBI" id="CHEBI:15377"/>
        <dbReference type="ChEBI" id="CHEBI:15378"/>
        <dbReference type="ChEBI" id="CHEBI:33019"/>
        <dbReference type="ChEBI" id="CHEBI:57464"/>
        <dbReference type="ChEBI" id="CHEBI:61314"/>
        <dbReference type="EC" id="3.6.1.66"/>
    </reaction>
</comment>
<dbReference type="CDD" id="cd00515">
    <property type="entry name" value="HAM1"/>
    <property type="match status" value="1"/>
</dbReference>
<comment type="subunit">
    <text evidence="7">Homodimer.</text>
</comment>
<evidence type="ECO:0000256" key="5">
    <source>
        <dbReference type="ARBA" id="ARBA00022842"/>
    </source>
</evidence>
<evidence type="ECO:0000256" key="2">
    <source>
        <dbReference type="ARBA" id="ARBA00022723"/>
    </source>
</evidence>
<dbReference type="PANTHER" id="PTHR11067:SF9">
    <property type="entry name" value="INOSINE TRIPHOSPHATE PYROPHOSPHATASE"/>
    <property type="match status" value="1"/>
</dbReference>
<dbReference type="InterPro" id="IPR020922">
    <property type="entry name" value="dITP/XTP_pyrophosphatase"/>
</dbReference>
<comment type="caution">
    <text evidence="9">The sequence shown here is derived from an EMBL/GenBank/DDBJ whole genome shotgun (WGS) entry which is preliminary data.</text>
</comment>
<evidence type="ECO:0000313" key="9">
    <source>
        <dbReference type="EMBL" id="GAA4368526.1"/>
    </source>
</evidence>
<dbReference type="Gene3D" id="3.90.950.10">
    <property type="match status" value="1"/>
</dbReference>
<comment type="function">
    <text evidence="7">Pyrophosphatase that catalyzes the hydrolysis of nucleoside triphosphates to their monophosphate derivatives, with a high preference for the non-canonical purine nucleotides XTP (xanthosine triphosphate), dITP (deoxyinosine triphosphate) and ITP. Seems to function as a house-cleaning enzyme that removes non-canonical purine nucleotides from the nucleotide pool, thus preventing their incorporation into DNA/RNA and avoiding chromosomal lesions.</text>
</comment>
<dbReference type="Proteomes" id="UP001501153">
    <property type="component" value="Unassembled WGS sequence"/>
</dbReference>
<comment type="catalytic activity">
    <reaction evidence="7">
        <text>ITP + H2O = IMP + diphosphate + H(+)</text>
        <dbReference type="Rhea" id="RHEA:29399"/>
        <dbReference type="ChEBI" id="CHEBI:15377"/>
        <dbReference type="ChEBI" id="CHEBI:15378"/>
        <dbReference type="ChEBI" id="CHEBI:33019"/>
        <dbReference type="ChEBI" id="CHEBI:58053"/>
        <dbReference type="ChEBI" id="CHEBI:61402"/>
        <dbReference type="EC" id="3.6.1.66"/>
    </reaction>
</comment>
<dbReference type="HAMAP" id="MF_01405">
    <property type="entry name" value="Non_canon_purine_NTPase"/>
    <property type="match status" value="1"/>
</dbReference>
<dbReference type="Pfam" id="PF01725">
    <property type="entry name" value="Ham1p_like"/>
    <property type="match status" value="1"/>
</dbReference>
<comment type="catalytic activity">
    <reaction evidence="7">
        <text>dITP + H2O = dIMP + diphosphate + H(+)</text>
        <dbReference type="Rhea" id="RHEA:28342"/>
        <dbReference type="ChEBI" id="CHEBI:15377"/>
        <dbReference type="ChEBI" id="CHEBI:15378"/>
        <dbReference type="ChEBI" id="CHEBI:33019"/>
        <dbReference type="ChEBI" id="CHEBI:61194"/>
        <dbReference type="ChEBI" id="CHEBI:61382"/>
        <dbReference type="EC" id="3.6.1.66"/>
    </reaction>
</comment>
<keyword evidence="2 7" id="KW-0479">Metal-binding</keyword>
<dbReference type="PANTHER" id="PTHR11067">
    <property type="entry name" value="INOSINE TRIPHOSPHATE PYROPHOSPHATASE/HAM1 PROTEIN"/>
    <property type="match status" value="1"/>
</dbReference>
<evidence type="ECO:0000256" key="6">
    <source>
        <dbReference type="ARBA" id="ARBA00023080"/>
    </source>
</evidence>
<keyword evidence="4 7" id="KW-0378">Hydrolase</keyword>
<evidence type="ECO:0000256" key="8">
    <source>
        <dbReference type="RuleBase" id="RU003781"/>
    </source>
</evidence>